<feature type="transmembrane region" description="Helical" evidence="2">
    <location>
        <begin position="42"/>
        <end position="63"/>
    </location>
</feature>
<keyword evidence="2" id="KW-1133">Transmembrane helix</keyword>
<proteinExistence type="predicted"/>
<gene>
    <name evidence="3" type="ORF">GCM10022236_33550</name>
</gene>
<dbReference type="EMBL" id="BAABAB010000022">
    <property type="protein sequence ID" value="GAA3628508.1"/>
    <property type="molecule type" value="Genomic_DNA"/>
</dbReference>
<keyword evidence="4" id="KW-1185">Reference proteome</keyword>
<protein>
    <recommendedName>
        <fullName evidence="5">Cell division protein FtsL</fullName>
    </recommendedName>
</protein>
<keyword evidence="2" id="KW-0472">Membrane</keyword>
<evidence type="ECO:0000256" key="2">
    <source>
        <dbReference type="SAM" id="Phobius"/>
    </source>
</evidence>
<name>A0ABP7AB66_9ACTN</name>
<evidence type="ECO:0000256" key="1">
    <source>
        <dbReference type="SAM" id="MobiDB-lite"/>
    </source>
</evidence>
<keyword evidence="2" id="KW-0812">Transmembrane</keyword>
<comment type="caution">
    <text evidence="3">The sequence shown here is derived from an EMBL/GenBank/DDBJ whole genome shotgun (WGS) entry which is preliminary data.</text>
</comment>
<accession>A0ABP7AB66</accession>
<feature type="region of interest" description="Disordered" evidence="1">
    <location>
        <begin position="165"/>
        <end position="220"/>
    </location>
</feature>
<evidence type="ECO:0000313" key="4">
    <source>
        <dbReference type="Proteomes" id="UP001501490"/>
    </source>
</evidence>
<evidence type="ECO:0008006" key="5">
    <source>
        <dbReference type="Google" id="ProtNLM"/>
    </source>
</evidence>
<sequence length="220" mass="23162">MSALWAGLTGWPSEEAGAAGGPRARLRPVPAAPPRLARRPFAIVLIAMFGIGMTGLLMLNTTLQNQAFESRSLTRQATQLAHVQVDLQTQLDAMAAAPELARRASDLGMRANPKPAFLVVPDGKVIGKEYRVKGNEMPGLIVKTERELQADDAAAAAKRARKEADKAVAKRAAALQDEQRAIDEAEAAAQAKKNPPPAQAGTQPSDAAAKKSSTDGGGNR</sequence>
<evidence type="ECO:0000313" key="3">
    <source>
        <dbReference type="EMBL" id="GAA3628508.1"/>
    </source>
</evidence>
<reference evidence="4" key="1">
    <citation type="journal article" date="2019" name="Int. J. Syst. Evol. Microbiol.">
        <title>The Global Catalogue of Microorganisms (GCM) 10K type strain sequencing project: providing services to taxonomists for standard genome sequencing and annotation.</title>
        <authorList>
            <consortium name="The Broad Institute Genomics Platform"/>
            <consortium name="The Broad Institute Genome Sequencing Center for Infectious Disease"/>
            <person name="Wu L."/>
            <person name="Ma J."/>
        </authorList>
    </citation>
    <scope>NUCLEOTIDE SEQUENCE [LARGE SCALE GENOMIC DNA]</scope>
    <source>
        <strain evidence="4">JCM 16929</strain>
    </source>
</reference>
<dbReference type="RefSeq" id="WP_344806590.1">
    <property type="nucleotide sequence ID" value="NZ_BAABAB010000022.1"/>
</dbReference>
<dbReference type="Proteomes" id="UP001501490">
    <property type="component" value="Unassembled WGS sequence"/>
</dbReference>
<organism evidence="3 4">
    <name type="scientific">Microlunatus ginsengisoli</name>
    <dbReference type="NCBI Taxonomy" id="363863"/>
    <lineage>
        <taxon>Bacteria</taxon>
        <taxon>Bacillati</taxon>
        <taxon>Actinomycetota</taxon>
        <taxon>Actinomycetes</taxon>
        <taxon>Propionibacteriales</taxon>
        <taxon>Propionibacteriaceae</taxon>
        <taxon>Microlunatus</taxon>
    </lineage>
</organism>